<evidence type="ECO:0000313" key="3">
    <source>
        <dbReference type="Proteomes" id="UP001153076"/>
    </source>
</evidence>
<dbReference type="OrthoDB" id="1939300at2759"/>
<protein>
    <recommendedName>
        <fullName evidence="4">DUF4283 domain-containing protein</fullName>
    </recommendedName>
</protein>
<sequence>MHLPSSSRAPWPGGKRGRPRHVTVQSEDVNTDSTPAVVSTASSPVLTQVIAAMAISVSPIVASTTLIPMATLVDPAPNPAPTRSSYASLVDPEDGTQLKHIPVSVINGVKCAKLDAQDVFDEITYWQNTRIWATLDIDKIIYVKKGVFLDKLQAVKKGLFYFDNKPFLVKSWNPKMDFILKPSKLFHCGLSKLCSVLGIPLKTDRYTKEKSLIHYARVLIEFPVALHQSILNSSMNMMSRSDSKLYTNGFPSNVHTVACSAMRSPPVKRKGNGGKSKHLHQLSQVKNPALLHLLHQMLKDFYQ</sequence>
<gene>
    <name evidence="2" type="ORF">Cgig2_018732</name>
</gene>
<accession>A0A9Q1GJU6</accession>
<evidence type="ECO:0000313" key="2">
    <source>
        <dbReference type="EMBL" id="KAJ8421318.1"/>
    </source>
</evidence>
<keyword evidence="3" id="KW-1185">Reference proteome</keyword>
<name>A0A9Q1GJU6_9CARY</name>
<dbReference type="AlphaFoldDB" id="A0A9Q1GJU6"/>
<comment type="caution">
    <text evidence="2">The sequence shown here is derived from an EMBL/GenBank/DDBJ whole genome shotgun (WGS) entry which is preliminary data.</text>
</comment>
<evidence type="ECO:0008006" key="4">
    <source>
        <dbReference type="Google" id="ProtNLM"/>
    </source>
</evidence>
<dbReference type="Proteomes" id="UP001153076">
    <property type="component" value="Unassembled WGS sequence"/>
</dbReference>
<feature type="region of interest" description="Disordered" evidence="1">
    <location>
        <begin position="1"/>
        <end position="36"/>
    </location>
</feature>
<proteinExistence type="predicted"/>
<dbReference type="EMBL" id="JAKOGI010002789">
    <property type="protein sequence ID" value="KAJ8421318.1"/>
    <property type="molecule type" value="Genomic_DNA"/>
</dbReference>
<feature type="compositionally biased region" description="Polar residues" evidence="1">
    <location>
        <begin position="23"/>
        <end position="36"/>
    </location>
</feature>
<reference evidence="2" key="1">
    <citation type="submission" date="2022-04" db="EMBL/GenBank/DDBJ databases">
        <title>Carnegiea gigantea Genome sequencing and assembly v2.</title>
        <authorList>
            <person name="Copetti D."/>
            <person name="Sanderson M.J."/>
            <person name="Burquez A."/>
            <person name="Wojciechowski M.F."/>
        </authorList>
    </citation>
    <scope>NUCLEOTIDE SEQUENCE</scope>
    <source>
        <strain evidence="2">SGP5-SGP5p</strain>
        <tissue evidence="2">Aerial part</tissue>
    </source>
</reference>
<organism evidence="2 3">
    <name type="scientific">Carnegiea gigantea</name>
    <dbReference type="NCBI Taxonomy" id="171969"/>
    <lineage>
        <taxon>Eukaryota</taxon>
        <taxon>Viridiplantae</taxon>
        <taxon>Streptophyta</taxon>
        <taxon>Embryophyta</taxon>
        <taxon>Tracheophyta</taxon>
        <taxon>Spermatophyta</taxon>
        <taxon>Magnoliopsida</taxon>
        <taxon>eudicotyledons</taxon>
        <taxon>Gunneridae</taxon>
        <taxon>Pentapetalae</taxon>
        <taxon>Caryophyllales</taxon>
        <taxon>Cactineae</taxon>
        <taxon>Cactaceae</taxon>
        <taxon>Cactoideae</taxon>
        <taxon>Echinocereeae</taxon>
        <taxon>Carnegiea</taxon>
    </lineage>
</organism>
<evidence type="ECO:0000256" key="1">
    <source>
        <dbReference type="SAM" id="MobiDB-lite"/>
    </source>
</evidence>